<dbReference type="EMBL" id="CYHA01000016">
    <property type="protein sequence ID" value="CUA87552.1"/>
    <property type="molecule type" value="Genomic_DNA"/>
</dbReference>
<dbReference type="RefSeq" id="WP_055434597.1">
    <property type="nucleotide sequence ID" value="NZ_CYHA01000016.1"/>
</dbReference>
<gene>
    <name evidence="1" type="ORF">Ga0061063_0184</name>
</gene>
<dbReference type="OrthoDB" id="9182300at2"/>
<dbReference type="STRING" id="375574.GCA_001418035_02758"/>
<protein>
    <submittedName>
        <fullName evidence="1">Uncharacterized protein</fullName>
    </submittedName>
</protein>
<accession>A0A0K6H980</accession>
<dbReference type="AlphaFoldDB" id="A0A0K6H980"/>
<evidence type="ECO:0000313" key="1">
    <source>
        <dbReference type="EMBL" id="CUA87552.1"/>
    </source>
</evidence>
<sequence>MKTIYTIPAPDSLGAMIEVYGEPENAWYEWRIIDGGRTVRDTGTEGHSAFQGRQYGQAEIALRDALMFASGLPIDGDTPTDAASLEAGYAAKAKAEAAQQGAGTPGSA</sequence>
<proteinExistence type="predicted"/>
<dbReference type="Proteomes" id="UP000243535">
    <property type="component" value="Unassembled WGS sequence"/>
</dbReference>
<organism evidence="1 2">
    <name type="scientific">Gulbenkiania indica</name>
    <dbReference type="NCBI Taxonomy" id="375574"/>
    <lineage>
        <taxon>Bacteria</taxon>
        <taxon>Pseudomonadati</taxon>
        <taxon>Pseudomonadota</taxon>
        <taxon>Betaproteobacteria</taxon>
        <taxon>Neisseriales</taxon>
        <taxon>Chromobacteriaceae</taxon>
        <taxon>Gulbenkiania</taxon>
    </lineage>
</organism>
<evidence type="ECO:0000313" key="2">
    <source>
        <dbReference type="Proteomes" id="UP000243535"/>
    </source>
</evidence>
<keyword evidence="2" id="KW-1185">Reference proteome</keyword>
<reference evidence="2" key="1">
    <citation type="submission" date="2015-08" db="EMBL/GenBank/DDBJ databases">
        <authorList>
            <person name="Varghese N."/>
        </authorList>
    </citation>
    <scope>NUCLEOTIDE SEQUENCE [LARGE SCALE GENOMIC DNA]</scope>
    <source>
        <strain evidence="2">DSM 17901</strain>
    </source>
</reference>
<name>A0A0K6H980_9NEIS</name>